<reference evidence="1" key="1">
    <citation type="submission" date="2021-06" db="EMBL/GenBank/DDBJ databases">
        <authorList>
            <person name="Kallberg Y."/>
            <person name="Tangrot J."/>
            <person name="Rosling A."/>
        </authorList>
    </citation>
    <scope>NUCLEOTIDE SEQUENCE</scope>
    <source>
        <strain evidence="1">MA453B</strain>
    </source>
</reference>
<feature type="non-terminal residue" evidence="1">
    <location>
        <position position="1"/>
    </location>
</feature>
<protein>
    <submittedName>
        <fullName evidence="1">5443_t:CDS:1</fullName>
    </submittedName>
</protein>
<proteinExistence type="predicted"/>
<keyword evidence="2" id="KW-1185">Reference proteome</keyword>
<organism evidence="1 2">
    <name type="scientific">Dentiscutata erythropus</name>
    <dbReference type="NCBI Taxonomy" id="1348616"/>
    <lineage>
        <taxon>Eukaryota</taxon>
        <taxon>Fungi</taxon>
        <taxon>Fungi incertae sedis</taxon>
        <taxon>Mucoromycota</taxon>
        <taxon>Glomeromycotina</taxon>
        <taxon>Glomeromycetes</taxon>
        <taxon>Diversisporales</taxon>
        <taxon>Gigasporaceae</taxon>
        <taxon>Dentiscutata</taxon>
    </lineage>
</organism>
<dbReference type="EMBL" id="CAJVPY010059664">
    <property type="protein sequence ID" value="CAG8820677.1"/>
    <property type="molecule type" value="Genomic_DNA"/>
</dbReference>
<gene>
    <name evidence="1" type="ORF">DERYTH_LOCUS26997</name>
</gene>
<feature type="non-terminal residue" evidence="1">
    <location>
        <position position="91"/>
    </location>
</feature>
<dbReference type="AlphaFoldDB" id="A0A9N9KCI0"/>
<sequence>ILDESPNLIKYEIRRILQSRIFFQKSIGIEEENLLFIFETAIEFWKKLGGGKASTEILIAQMQSYMLFQKLWNTKFVETVHTVKTWWNCAM</sequence>
<name>A0A9N9KCI0_9GLOM</name>
<evidence type="ECO:0000313" key="1">
    <source>
        <dbReference type="EMBL" id="CAG8820677.1"/>
    </source>
</evidence>
<dbReference type="OrthoDB" id="10360072at2759"/>
<evidence type="ECO:0000313" key="2">
    <source>
        <dbReference type="Proteomes" id="UP000789405"/>
    </source>
</evidence>
<dbReference type="Proteomes" id="UP000789405">
    <property type="component" value="Unassembled WGS sequence"/>
</dbReference>
<accession>A0A9N9KCI0</accession>
<comment type="caution">
    <text evidence="1">The sequence shown here is derived from an EMBL/GenBank/DDBJ whole genome shotgun (WGS) entry which is preliminary data.</text>
</comment>